<dbReference type="Pfam" id="PF17389">
    <property type="entry name" value="Bac_rhamnosid6H"/>
    <property type="match status" value="1"/>
</dbReference>
<gene>
    <name evidence="4" type="ORF">DQG23_12000</name>
</gene>
<dbReference type="Gene3D" id="2.60.120.260">
    <property type="entry name" value="Galactose-binding domain-like"/>
    <property type="match status" value="2"/>
</dbReference>
<evidence type="ECO:0000259" key="2">
    <source>
        <dbReference type="Pfam" id="PF17389"/>
    </source>
</evidence>
<dbReference type="Proteomes" id="UP000250369">
    <property type="component" value="Unassembled WGS sequence"/>
</dbReference>
<dbReference type="PANTHER" id="PTHR34987:SF2">
    <property type="entry name" value="B, PUTATIVE (AFU_ORTHOLOGUE AFUA_7G05040)-RELATED"/>
    <property type="match status" value="1"/>
</dbReference>
<dbReference type="InterPro" id="IPR035398">
    <property type="entry name" value="Bac_rhamnosid_C"/>
</dbReference>
<keyword evidence="5" id="KW-1185">Reference proteome</keyword>
<dbReference type="SUPFAM" id="SSF48208">
    <property type="entry name" value="Six-hairpin glycosidases"/>
    <property type="match status" value="1"/>
</dbReference>
<dbReference type="Gene3D" id="1.50.10.10">
    <property type="match status" value="1"/>
</dbReference>
<dbReference type="OrthoDB" id="9815108at2"/>
<evidence type="ECO:0000313" key="5">
    <source>
        <dbReference type="Proteomes" id="UP000250369"/>
    </source>
</evidence>
<dbReference type="Pfam" id="PF17390">
    <property type="entry name" value="Bac_rhamnosid_C"/>
    <property type="match status" value="1"/>
</dbReference>
<dbReference type="Gene3D" id="2.60.420.10">
    <property type="entry name" value="Maltose phosphorylase, domain 3"/>
    <property type="match status" value="1"/>
</dbReference>
<evidence type="ECO:0000259" key="1">
    <source>
        <dbReference type="Pfam" id="PF08531"/>
    </source>
</evidence>
<dbReference type="InterPro" id="IPR035396">
    <property type="entry name" value="Bac_rhamnosid6H"/>
</dbReference>
<proteinExistence type="predicted"/>
<dbReference type="GO" id="GO:0005975">
    <property type="term" value="P:carbohydrate metabolic process"/>
    <property type="evidence" value="ECO:0007669"/>
    <property type="project" value="InterPro"/>
</dbReference>
<dbReference type="InterPro" id="IPR008979">
    <property type="entry name" value="Galactose-bd-like_sf"/>
</dbReference>
<organism evidence="4 5">
    <name type="scientific">Paenibacillus contaminans</name>
    <dbReference type="NCBI Taxonomy" id="450362"/>
    <lineage>
        <taxon>Bacteria</taxon>
        <taxon>Bacillati</taxon>
        <taxon>Bacillota</taxon>
        <taxon>Bacilli</taxon>
        <taxon>Bacillales</taxon>
        <taxon>Paenibacillaceae</taxon>
        <taxon>Paenibacillus</taxon>
    </lineage>
</organism>
<dbReference type="RefSeq" id="WP_113031074.1">
    <property type="nucleotide sequence ID" value="NZ_QMFB01000005.1"/>
</dbReference>
<feature type="domain" description="Alpha-L-rhamnosidase six-hairpin glycosidase" evidence="2">
    <location>
        <begin position="334"/>
        <end position="688"/>
    </location>
</feature>
<dbReference type="EMBL" id="QMFB01000005">
    <property type="protein sequence ID" value="RAV21370.1"/>
    <property type="molecule type" value="Genomic_DNA"/>
</dbReference>
<accession>A0A329MPA6</accession>
<protein>
    <submittedName>
        <fullName evidence="4">Alpha-L-rhamnosidase</fullName>
    </submittedName>
</protein>
<comment type="caution">
    <text evidence="4">The sequence shown here is derived from an EMBL/GenBank/DDBJ whole genome shotgun (WGS) entry which is preliminary data.</text>
</comment>
<dbReference type="InterPro" id="IPR012341">
    <property type="entry name" value="6hp_glycosidase-like_sf"/>
</dbReference>
<dbReference type="Pfam" id="PF08531">
    <property type="entry name" value="Bac_rhamnosid_N"/>
    <property type="match status" value="1"/>
</dbReference>
<evidence type="ECO:0000313" key="4">
    <source>
        <dbReference type="EMBL" id="RAV21370.1"/>
    </source>
</evidence>
<feature type="domain" description="Bacterial alpha-L-rhamnosidase N-terminal" evidence="1">
    <location>
        <begin position="31"/>
        <end position="175"/>
    </location>
</feature>
<dbReference type="PANTHER" id="PTHR34987">
    <property type="entry name" value="C, PUTATIVE (AFU_ORTHOLOGUE AFUA_3G02880)-RELATED"/>
    <property type="match status" value="1"/>
</dbReference>
<name>A0A329MPA6_9BACL</name>
<sequence>MEATWIWSNDINGKYNHFVDFRRTFYADSQIRNGMIRLSANQEYRLFVNGTYVGMGPSPSDYRWQYADSYDITAYLHEGLNAIACVCYHIGICESTIAFERGPAGFWAELDVESENGRTSIVTDASWRVRQSPRWVQNTSRISRWGGFKEIYITGSEDEWREPAYDDSEWHFAEPTADAADGGAPLAQPIPREIPFLHRELLQPASLVRIDANKGMISGISTAADYRADRLSDTTIDASAPGSFPGLVFDFEREVVGYPYLRLTAPAGGAVDIRYGESLDVDHVDTILLKPGANDWTSFGRRAFRYMQLTFHACPEPVVLESCGIEHVRYPFEEIGQFRCSDPLLNRIWEVGKETVLLNSQEHLEDCPWREKALWVADELVMAKVIYPLFGDTALVRKSLLQGARIQNADGSIPATGPESNPSVMPDFCAYWLLAVCDYWKYTKDEPFIKTVWPNIVKVFKWFGRHEDEHGLYHHREHAAGYSFVDWAPHIDRRERVTAISCVHRKALLGLAEIAAELELDDCGNAWTAKAEELKRAIRLHCWDEEQRGFVDCVTDGGKSELASLQTNVLAVWCDVMTYAEFIRYKEHQESRNAIVPVKSPFFQCFVLEMLAQNGAGEDFTNTIRSYWGEMLNRGATTWWETFDPASPACTVPHRFQGNTPTYLRDDVPVSHCHGWGAAPTYMLTQTVLGVDVLEDAGNGKIRLRPHVFDLEWAEGTAVSSYGRIGVSWKREDPHSWTCHVTLPESVGLEVEWGDEALRRIPNKTVYVNGEPMAVVEG</sequence>
<dbReference type="InterPro" id="IPR013737">
    <property type="entry name" value="Bac_rhamnosid_N"/>
</dbReference>
<dbReference type="AlphaFoldDB" id="A0A329MPA6"/>
<evidence type="ECO:0000259" key="3">
    <source>
        <dbReference type="Pfam" id="PF17390"/>
    </source>
</evidence>
<dbReference type="SUPFAM" id="SSF49785">
    <property type="entry name" value="Galactose-binding domain-like"/>
    <property type="match status" value="1"/>
</dbReference>
<feature type="domain" description="Alpha-L-rhamnosidase C-terminal" evidence="3">
    <location>
        <begin position="696"/>
        <end position="759"/>
    </location>
</feature>
<reference evidence="4 5" key="1">
    <citation type="journal article" date="2009" name="Int. J. Syst. Evol. Microbiol.">
        <title>Paenibacillus contaminans sp. nov., isolated from a contaminated laboratory plate.</title>
        <authorList>
            <person name="Chou J.H."/>
            <person name="Lee J.H."/>
            <person name="Lin M.C."/>
            <person name="Chang P.S."/>
            <person name="Arun A.B."/>
            <person name="Young C.C."/>
            <person name="Chen W.M."/>
        </authorList>
    </citation>
    <scope>NUCLEOTIDE SEQUENCE [LARGE SCALE GENOMIC DNA]</scope>
    <source>
        <strain evidence="4 5">CKOBP-6</strain>
    </source>
</reference>
<dbReference type="InterPro" id="IPR008928">
    <property type="entry name" value="6-hairpin_glycosidase_sf"/>
</dbReference>